<evidence type="ECO:0000256" key="4">
    <source>
        <dbReference type="ARBA" id="ARBA00022989"/>
    </source>
</evidence>
<gene>
    <name evidence="7" type="ORF">GOP47_0017737</name>
</gene>
<evidence type="ECO:0000256" key="5">
    <source>
        <dbReference type="ARBA" id="ARBA00023136"/>
    </source>
</evidence>
<feature type="transmembrane region" description="Helical" evidence="6">
    <location>
        <begin position="6"/>
        <end position="31"/>
    </location>
</feature>
<keyword evidence="3 6" id="KW-0812">Transmembrane</keyword>
<protein>
    <recommendedName>
        <fullName evidence="9">Senescence-associated protein</fullName>
    </recommendedName>
</protein>
<proteinExistence type="inferred from homology"/>
<dbReference type="Proteomes" id="UP000886520">
    <property type="component" value="Chromosome 17"/>
</dbReference>
<sequence length="281" mass="31569">MALSLIITGVVNLITFLLSIPLVGAGIWLATKLNTECVRFLEWPIIAIGVVILLISLAGFIGACWRVPWLLYIYLVVMFFIILLLLVFIIFAFVVTKDGPAAESGRRSYSLNDYSPWLKQQMRSSSNWAKITSCIKDANVCVKMNDEYKTEAAFYSADLSSVQSGCCIPPAICGYAIAGPTTWNNPSNKDAEADCSKWSNDLGVLCYACDACRAGVVANIKREWRNVAILCVVVLVVLIIVYIIGCCAFRNAQTEDLFKRYEEQYRSRSWRRRNWFRSSAY</sequence>
<comment type="subcellular location">
    <subcellularLocation>
        <location evidence="1">Membrane</location>
        <topology evidence="1">Multi-pass membrane protein</topology>
    </subcellularLocation>
</comment>
<feature type="transmembrane region" description="Helical" evidence="6">
    <location>
        <begin position="43"/>
        <end position="63"/>
    </location>
</feature>
<keyword evidence="4 6" id="KW-1133">Transmembrane helix</keyword>
<dbReference type="InterPro" id="IPR018499">
    <property type="entry name" value="Tetraspanin/Peripherin"/>
</dbReference>
<reference evidence="7" key="1">
    <citation type="submission" date="2021-01" db="EMBL/GenBank/DDBJ databases">
        <title>Adiantum capillus-veneris genome.</title>
        <authorList>
            <person name="Fang Y."/>
            <person name="Liao Q."/>
        </authorList>
    </citation>
    <scope>NUCLEOTIDE SEQUENCE</scope>
    <source>
        <strain evidence="7">H3</strain>
        <tissue evidence="7">Leaf</tissue>
    </source>
</reference>
<name>A0A9D4Z9Z1_ADICA</name>
<feature type="transmembrane region" description="Helical" evidence="6">
    <location>
        <begin position="227"/>
        <end position="245"/>
    </location>
</feature>
<dbReference type="GO" id="GO:0016020">
    <property type="term" value="C:membrane"/>
    <property type="evidence" value="ECO:0007669"/>
    <property type="project" value="UniProtKB-SubCell"/>
</dbReference>
<evidence type="ECO:0000256" key="3">
    <source>
        <dbReference type="ARBA" id="ARBA00022692"/>
    </source>
</evidence>
<comment type="similarity">
    <text evidence="2">Belongs to the tetraspanin (TM4SF) family.</text>
</comment>
<dbReference type="InterPro" id="IPR044991">
    <property type="entry name" value="TET_plant"/>
</dbReference>
<organism evidence="7 8">
    <name type="scientific">Adiantum capillus-veneris</name>
    <name type="common">Maidenhair fern</name>
    <dbReference type="NCBI Taxonomy" id="13818"/>
    <lineage>
        <taxon>Eukaryota</taxon>
        <taxon>Viridiplantae</taxon>
        <taxon>Streptophyta</taxon>
        <taxon>Embryophyta</taxon>
        <taxon>Tracheophyta</taxon>
        <taxon>Polypodiopsida</taxon>
        <taxon>Polypodiidae</taxon>
        <taxon>Polypodiales</taxon>
        <taxon>Pteridineae</taxon>
        <taxon>Pteridaceae</taxon>
        <taxon>Vittarioideae</taxon>
        <taxon>Adiantum</taxon>
    </lineage>
</organism>
<dbReference type="GO" id="GO:0009734">
    <property type="term" value="P:auxin-activated signaling pathway"/>
    <property type="evidence" value="ECO:0007669"/>
    <property type="project" value="InterPro"/>
</dbReference>
<dbReference type="Pfam" id="PF00335">
    <property type="entry name" value="Tetraspanin"/>
    <property type="match status" value="1"/>
</dbReference>
<dbReference type="EMBL" id="JABFUD020000017">
    <property type="protein sequence ID" value="KAI5067209.1"/>
    <property type="molecule type" value="Genomic_DNA"/>
</dbReference>
<feature type="transmembrane region" description="Helical" evidence="6">
    <location>
        <begin position="69"/>
        <end position="96"/>
    </location>
</feature>
<dbReference type="OrthoDB" id="664300at2759"/>
<evidence type="ECO:0008006" key="9">
    <source>
        <dbReference type="Google" id="ProtNLM"/>
    </source>
</evidence>
<comment type="caution">
    <text evidence="7">The sequence shown here is derived from an EMBL/GenBank/DDBJ whole genome shotgun (WGS) entry which is preliminary data.</text>
</comment>
<dbReference type="PANTHER" id="PTHR32191">
    <property type="entry name" value="TETRASPANIN-8-RELATED"/>
    <property type="match status" value="1"/>
</dbReference>
<dbReference type="PRINTS" id="PR00259">
    <property type="entry name" value="TMFOUR"/>
</dbReference>
<keyword evidence="5 6" id="KW-0472">Membrane</keyword>
<evidence type="ECO:0000313" key="7">
    <source>
        <dbReference type="EMBL" id="KAI5067209.1"/>
    </source>
</evidence>
<evidence type="ECO:0000256" key="2">
    <source>
        <dbReference type="ARBA" id="ARBA00006840"/>
    </source>
</evidence>
<keyword evidence="8" id="KW-1185">Reference proteome</keyword>
<evidence type="ECO:0000256" key="6">
    <source>
        <dbReference type="SAM" id="Phobius"/>
    </source>
</evidence>
<evidence type="ECO:0000313" key="8">
    <source>
        <dbReference type="Proteomes" id="UP000886520"/>
    </source>
</evidence>
<evidence type="ECO:0000256" key="1">
    <source>
        <dbReference type="ARBA" id="ARBA00004141"/>
    </source>
</evidence>
<dbReference type="AlphaFoldDB" id="A0A9D4Z9Z1"/>
<accession>A0A9D4Z9Z1</accession>